<accession>A0ABR4B848</accession>
<feature type="compositionally biased region" description="Low complexity" evidence="1">
    <location>
        <begin position="14"/>
        <end position="25"/>
    </location>
</feature>
<reference evidence="2 3" key="1">
    <citation type="submission" date="2024-09" db="EMBL/GenBank/DDBJ databases">
        <title>Rethinking Asexuality: The Enigmatic Case of Functional Sexual Genes in Lepraria (Stereocaulaceae).</title>
        <authorList>
            <person name="Doellman M."/>
            <person name="Sun Y."/>
            <person name="Barcenas-Pena A."/>
            <person name="Lumbsch H.T."/>
            <person name="Grewe F."/>
        </authorList>
    </citation>
    <scope>NUCLEOTIDE SEQUENCE [LARGE SCALE GENOMIC DNA]</scope>
    <source>
        <strain evidence="2 3">Grewe 0041</strain>
    </source>
</reference>
<name>A0ABR4B848_9LECA</name>
<gene>
    <name evidence="2" type="ORF">ABVK25_005576</name>
</gene>
<comment type="caution">
    <text evidence="2">The sequence shown here is derived from an EMBL/GenBank/DDBJ whole genome shotgun (WGS) entry which is preliminary data.</text>
</comment>
<sequence>MLTQNEAALPATYSLPRRSLSKSSLATPPLVDVYTPTRHAPSSIVDDSSEESEHAESDVDDVVGLDTDLTDVDTCTDEDDEDDKQYEGTEDEAWPSPNEDEPPEHYLQQLETFDE</sequence>
<feature type="region of interest" description="Disordered" evidence="1">
    <location>
        <begin position="1"/>
        <end position="104"/>
    </location>
</feature>
<dbReference type="Proteomes" id="UP001590951">
    <property type="component" value="Unassembled WGS sequence"/>
</dbReference>
<keyword evidence="3" id="KW-1185">Reference proteome</keyword>
<dbReference type="EMBL" id="JBHFEH010000017">
    <property type="protein sequence ID" value="KAL2054037.1"/>
    <property type="molecule type" value="Genomic_DNA"/>
</dbReference>
<evidence type="ECO:0000313" key="2">
    <source>
        <dbReference type="EMBL" id="KAL2054037.1"/>
    </source>
</evidence>
<proteinExistence type="predicted"/>
<feature type="compositionally biased region" description="Acidic residues" evidence="1">
    <location>
        <begin position="58"/>
        <end position="102"/>
    </location>
</feature>
<organism evidence="2 3">
    <name type="scientific">Lepraria finkii</name>
    <dbReference type="NCBI Taxonomy" id="1340010"/>
    <lineage>
        <taxon>Eukaryota</taxon>
        <taxon>Fungi</taxon>
        <taxon>Dikarya</taxon>
        <taxon>Ascomycota</taxon>
        <taxon>Pezizomycotina</taxon>
        <taxon>Lecanoromycetes</taxon>
        <taxon>OSLEUM clade</taxon>
        <taxon>Lecanoromycetidae</taxon>
        <taxon>Lecanorales</taxon>
        <taxon>Lecanorineae</taxon>
        <taxon>Stereocaulaceae</taxon>
        <taxon>Lepraria</taxon>
    </lineage>
</organism>
<evidence type="ECO:0000256" key="1">
    <source>
        <dbReference type="SAM" id="MobiDB-lite"/>
    </source>
</evidence>
<protein>
    <submittedName>
        <fullName evidence="2">Uncharacterized protein</fullName>
    </submittedName>
</protein>
<evidence type="ECO:0000313" key="3">
    <source>
        <dbReference type="Proteomes" id="UP001590951"/>
    </source>
</evidence>